<feature type="region of interest" description="Disordered" evidence="1">
    <location>
        <begin position="114"/>
        <end position="142"/>
    </location>
</feature>
<dbReference type="EMBL" id="CP119083">
    <property type="protein sequence ID" value="WEF32268.1"/>
    <property type="molecule type" value="Genomic_DNA"/>
</dbReference>
<dbReference type="Proteomes" id="UP001216510">
    <property type="component" value="Chromosome"/>
</dbReference>
<proteinExistence type="predicted"/>
<evidence type="ECO:0008006" key="4">
    <source>
        <dbReference type="Google" id="ProtNLM"/>
    </source>
</evidence>
<evidence type="ECO:0000313" key="2">
    <source>
        <dbReference type="EMBL" id="WEF32268.1"/>
    </source>
</evidence>
<name>A0ABY8BAW2_9BURK</name>
<reference evidence="2 3" key="1">
    <citation type="submission" date="2023-02" db="EMBL/GenBank/DDBJ databases">
        <title>Gemone sequence of Telluria chitinolytica ACM 3522T.</title>
        <authorList>
            <person name="Frediansyah A."/>
            <person name="Miess H."/>
            <person name="Gross H."/>
        </authorList>
    </citation>
    <scope>NUCLEOTIDE SEQUENCE [LARGE SCALE GENOMIC DNA]</scope>
    <source>
        <strain evidence="2 3">ACM 3522</strain>
    </source>
</reference>
<sequence>MRTYPTALAALLLAGCYNDSATYYADSTQDHRLTVRRQQDYFWSEAGRFTLLAARMPDCQRAIPLGELPLEDTKLELFSEGDNRWSLRAGKQVWHVDTQNCALVEDAGAAAGQKLGTSWRRSTSSRLSRRRRDQRSKQTAADKSGTASGFVYFACLQANAPPFA</sequence>
<dbReference type="PROSITE" id="PS51257">
    <property type="entry name" value="PROKAR_LIPOPROTEIN"/>
    <property type="match status" value="1"/>
</dbReference>
<accession>A0ABY8BAW2</accession>
<organism evidence="2 3">
    <name type="scientific">Pseudoduganella chitinolytica</name>
    <dbReference type="NCBI Taxonomy" id="34070"/>
    <lineage>
        <taxon>Bacteria</taxon>
        <taxon>Pseudomonadati</taxon>
        <taxon>Pseudomonadota</taxon>
        <taxon>Betaproteobacteria</taxon>
        <taxon>Burkholderiales</taxon>
        <taxon>Oxalobacteraceae</taxon>
        <taxon>Telluria group</taxon>
        <taxon>Pseudoduganella</taxon>
    </lineage>
</organism>
<evidence type="ECO:0000313" key="3">
    <source>
        <dbReference type="Proteomes" id="UP001216510"/>
    </source>
</evidence>
<gene>
    <name evidence="2" type="ORF">PX653_23060</name>
</gene>
<dbReference type="RefSeq" id="WP_277415024.1">
    <property type="nucleotide sequence ID" value="NZ_CP119083.1"/>
</dbReference>
<evidence type="ECO:0000256" key="1">
    <source>
        <dbReference type="SAM" id="MobiDB-lite"/>
    </source>
</evidence>
<protein>
    <recommendedName>
        <fullName evidence="4">Lipoprotein</fullName>
    </recommendedName>
</protein>
<keyword evidence="3" id="KW-1185">Reference proteome</keyword>